<dbReference type="Proteomes" id="UP001162156">
    <property type="component" value="Unassembled WGS sequence"/>
</dbReference>
<evidence type="ECO:0000256" key="3">
    <source>
        <dbReference type="ARBA" id="ARBA00022737"/>
    </source>
</evidence>
<evidence type="ECO:0000259" key="9">
    <source>
        <dbReference type="PROSITE" id="PS50157"/>
    </source>
</evidence>
<dbReference type="SUPFAM" id="SSF57667">
    <property type="entry name" value="beta-beta-alpha zinc fingers"/>
    <property type="match status" value="1"/>
</dbReference>
<protein>
    <recommendedName>
        <fullName evidence="9">C2H2-type domain-containing protein</fullName>
    </recommendedName>
</protein>
<name>A0AAV8X6I7_9CUCU</name>
<gene>
    <name evidence="10" type="ORF">NQ314_013443</name>
</gene>
<evidence type="ECO:0000256" key="5">
    <source>
        <dbReference type="ARBA" id="ARBA00022833"/>
    </source>
</evidence>
<dbReference type="Pfam" id="PF00096">
    <property type="entry name" value="zf-C2H2"/>
    <property type="match status" value="2"/>
</dbReference>
<organism evidence="10 11">
    <name type="scientific">Rhamnusium bicolor</name>
    <dbReference type="NCBI Taxonomy" id="1586634"/>
    <lineage>
        <taxon>Eukaryota</taxon>
        <taxon>Metazoa</taxon>
        <taxon>Ecdysozoa</taxon>
        <taxon>Arthropoda</taxon>
        <taxon>Hexapoda</taxon>
        <taxon>Insecta</taxon>
        <taxon>Pterygota</taxon>
        <taxon>Neoptera</taxon>
        <taxon>Endopterygota</taxon>
        <taxon>Coleoptera</taxon>
        <taxon>Polyphaga</taxon>
        <taxon>Cucujiformia</taxon>
        <taxon>Chrysomeloidea</taxon>
        <taxon>Cerambycidae</taxon>
        <taxon>Lepturinae</taxon>
        <taxon>Rhagiini</taxon>
        <taxon>Rhamnusium</taxon>
    </lineage>
</organism>
<dbReference type="GO" id="GO:0010468">
    <property type="term" value="P:regulation of gene expression"/>
    <property type="evidence" value="ECO:0007669"/>
    <property type="project" value="TreeGrafter"/>
</dbReference>
<dbReference type="InterPro" id="IPR013087">
    <property type="entry name" value="Znf_C2H2_type"/>
</dbReference>
<reference evidence="10" key="1">
    <citation type="journal article" date="2023" name="Insect Mol. Biol.">
        <title>Genome sequencing provides insights into the evolution of gene families encoding plant cell wall-degrading enzymes in longhorned beetles.</title>
        <authorList>
            <person name="Shin N.R."/>
            <person name="Okamura Y."/>
            <person name="Kirsch R."/>
            <person name="Pauchet Y."/>
        </authorList>
    </citation>
    <scope>NUCLEOTIDE SEQUENCE</scope>
    <source>
        <strain evidence="10">RBIC_L_NR</strain>
    </source>
</reference>
<dbReference type="SMART" id="SM00355">
    <property type="entry name" value="ZnF_C2H2"/>
    <property type="match status" value="2"/>
</dbReference>
<keyword evidence="7" id="KW-0539">Nucleus</keyword>
<keyword evidence="5" id="KW-0862">Zinc</keyword>
<evidence type="ECO:0000256" key="6">
    <source>
        <dbReference type="ARBA" id="ARBA00023125"/>
    </source>
</evidence>
<comment type="subcellular location">
    <subcellularLocation>
        <location evidence="1">Nucleus</location>
    </subcellularLocation>
</comment>
<dbReference type="GO" id="GO:0003677">
    <property type="term" value="F:DNA binding"/>
    <property type="evidence" value="ECO:0007669"/>
    <property type="project" value="UniProtKB-KW"/>
</dbReference>
<dbReference type="PANTHER" id="PTHR16515">
    <property type="entry name" value="PR DOMAIN ZINC FINGER PROTEIN"/>
    <property type="match status" value="1"/>
</dbReference>
<dbReference type="PANTHER" id="PTHR16515:SF49">
    <property type="entry name" value="GASTRULA ZINC FINGER PROTEIN XLCGF49.1-LIKE-RELATED"/>
    <property type="match status" value="1"/>
</dbReference>
<dbReference type="InterPro" id="IPR050331">
    <property type="entry name" value="Zinc_finger"/>
</dbReference>
<keyword evidence="3" id="KW-0677">Repeat</keyword>
<evidence type="ECO:0000256" key="2">
    <source>
        <dbReference type="ARBA" id="ARBA00022723"/>
    </source>
</evidence>
<evidence type="ECO:0000256" key="8">
    <source>
        <dbReference type="PROSITE-ProRule" id="PRU00042"/>
    </source>
</evidence>
<keyword evidence="4 8" id="KW-0863">Zinc-finger</keyword>
<keyword evidence="11" id="KW-1185">Reference proteome</keyword>
<keyword evidence="2" id="KW-0479">Metal-binding</keyword>
<sequence>MNCDKAFFTKFRLNLHMRSHTKETPFECKICLKKFGHSTNLKRHDDIVHKGLKPFKCEVCGKGKNVFHLMIDRPDPRALLHVNQNYATFM</sequence>
<dbReference type="FunFam" id="3.30.160.60:FF:000446">
    <property type="entry name" value="Zinc finger protein"/>
    <property type="match status" value="1"/>
</dbReference>
<dbReference type="EMBL" id="JANEYF010003732">
    <property type="protein sequence ID" value="KAJ8934402.1"/>
    <property type="molecule type" value="Genomic_DNA"/>
</dbReference>
<evidence type="ECO:0000256" key="7">
    <source>
        <dbReference type="ARBA" id="ARBA00023242"/>
    </source>
</evidence>
<evidence type="ECO:0000313" key="10">
    <source>
        <dbReference type="EMBL" id="KAJ8934402.1"/>
    </source>
</evidence>
<feature type="domain" description="C2H2-type" evidence="9">
    <location>
        <begin position="26"/>
        <end position="54"/>
    </location>
</feature>
<dbReference type="Gene3D" id="3.30.160.60">
    <property type="entry name" value="Classic Zinc Finger"/>
    <property type="match status" value="2"/>
</dbReference>
<dbReference type="PROSITE" id="PS50157">
    <property type="entry name" value="ZINC_FINGER_C2H2_2"/>
    <property type="match status" value="2"/>
</dbReference>
<evidence type="ECO:0000256" key="1">
    <source>
        <dbReference type="ARBA" id="ARBA00004123"/>
    </source>
</evidence>
<evidence type="ECO:0000256" key="4">
    <source>
        <dbReference type="ARBA" id="ARBA00022771"/>
    </source>
</evidence>
<keyword evidence="6" id="KW-0238">DNA-binding</keyword>
<dbReference type="AlphaFoldDB" id="A0AAV8X6I7"/>
<proteinExistence type="predicted"/>
<comment type="caution">
    <text evidence="10">The sequence shown here is derived from an EMBL/GenBank/DDBJ whole genome shotgun (WGS) entry which is preliminary data.</text>
</comment>
<dbReference type="GO" id="GO:0005634">
    <property type="term" value="C:nucleus"/>
    <property type="evidence" value="ECO:0007669"/>
    <property type="project" value="UniProtKB-SubCell"/>
</dbReference>
<feature type="domain" description="C2H2-type" evidence="9">
    <location>
        <begin position="1"/>
        <end position="25"/>
    </location>
</feature>
<dbReference type="GO" id="GO:0008270">
    <property type="term" value="F:zinc ion binding"/>
    <property type="evidence" value="ECO:0007669"/>
    <property type="project" value="UniProtKB-KW"/>
</dbReference>
<dbReference type="PROSITE" id="PS00028">
    <property type="entry name" value="ZINC_FINGER_C2H2_1"/>
    <property type="match status" value="1"/>
</dbReference>
<accession>A0AAV8X6I7</accession>
<evidence type="ECO:0000313" key="11">
    <source>
        <dbReference type="Proteomes" id="UP001162156"/>
    </source>
</evidence>
<dbReference type="InterPro" id="IPR036236">
    <property type="entry name" value="Znf_C2H2_sf"/>
</dbReference>